<name>A0A6N0I2X3_STAHO</name>
<dbReference type="InterPro" id="IPR002560">
    <property type="entry name" value="Transposase_DDE"/>
</dbReference>
<feature type="domain" description="Transposase IS204/IS1001/IS1096/IS1165 DDE" evidence="1">
    <location>
        <begin position="149"/>
        <end position="382"/>
    </location>
</feature>
<dbReference type="NCBIfam" id="NF033550">
    <property type="entry name" value="transpos_ISL3"/>
    <property type="match status" value="1"/>
</dbReference>
<dbReference type="Pfam" id="PF14690">
    <property type="entry name" value="Zn_ribbon_ISL3"/>
    <property type="match status" value="1"/>
</dbReference>
<dbReference type="InterPro" id="IPR047951">
    <property type="entry name" value="Transpos_ISL3"/>
</dbReference>
<protein>
    <submittedName>
        <fullName evidence="4">ISL3 family transposase</fullName>
    </submittedName>
</protein>
<evidence type="ECO:0000313" key="5">
    <source>
        <dbReference type="Proteomes" id="UP000509636"/>
    </source>
</evidence>
<dbReference type="EMBL" id="CP054550">
    <property type="protein sequence ID" value="QKQ28948.1"/>
    <property type="molecule type" value="Genomic_DNA"/>
</dbReference>
<proteinExistence type="predicted"/>
<dbReference type="Proteomes" id="UP000509636">
    <property type="component" value="Chromosome"/>
</dbReference>
<dbReference type="InterPro" id="IPR029261">
    <property type="entry name" value="Transposase_Znf"/>
</dbReference>
<dbReference type="PANTHER" id="PTHR33498">
    <property type="entry name" value="TRANSPOSASE FOR INSERTION SEQUENCE ELEMENT IS1557"/>
    <property type="match status" value="1"/>
</dbReference>
<sequence>MSDLLSPPDIKTIEPPQENETDMMFKVEAVGPPERCPECGFDKLYKHSSRNQLIMDLPIRLKRVGLQLNRRRYKCRECGSTFWERLISVDEKRSMTKRLLKSIQEQSMSKTFVEVAESVGVDEKTIRNVFKDYVALKEREYQFETPKWLGIDEIHIIRRPRLVLTNIERRTIYDIKPNRNKETFIQRLSEISDRTYIEYVTMDMWKPYKDAVNTILPHAKVVVDKFHVVRMANQALDNVRKSLKAHMSQKERRTLMRERFILLKRKHDLNERESFLLDTWLGNLPALKEAYELKEEFYWIWDTPDPDEGHLRYSQWRHRCMSSNSKDAYKDLVRAVDNWHVEIFNYFDKRLTNAYTESINSIIRQVERMGRGYSFDALRAKILFNEKLHKKRKPRFNSSAFNKAMLYDTFNWYEVNDHDITDNFGVDFPHLLRIWRRVIYKPFSTIKSEYPK</sequence>
<dbReference type="AlphaFoldDB" id="A0A6N0I2X3"/>
<evidence type="ECO:0000259" key="1">
    <source>
        <dbReference type="Pfam" id="PF01610"/>
    </source>
</evidence>
<feature type="domain" description="Transposase IS204/IS1001/IS1096/IS1165 zinc-finger" evidence="3">
    <location>
        <begin position="33"/>
        <end position="78"/>
    </location>
</feature>
<dbReference type="PANTHER" id="PTHR33498:SF1">
    <property type="entry name" value="TRANSPOSASE FOR INSERTION SEQUENCE ELEMENT IS1557"/>
    <property type="match status" value="1"/>
</dbReference>
<feature type="domain" description="Transposase IS204/IS1001/IS1096/IS1165 helix-turn-helix" evidence="2">
    <location>
        <begin position="89"/>
        <end position="134"/>
    </location>
</feature>
<accession>A0A6N0I2X3</accession>
<dbReference type="Pfam" id="PF01610">
    <property type="entry name" value="DDE_Tnp_ISL3"/>
    <property type="match status" value="1"/>
</dbReference>
<organism evidence="4 5">
    <name type="scientific">Staphylococcus hominis</name>
    <dbReference type="NCBI Taxonomy" id="1290"/>
    <lineage>
        <taxon>Bacteria</taxon>
        <taxon>Bacillati</taxon>
        <taxon>Bacillota</taxon>
        <taxon>Bacilli</taxon>
        <taxon>Bacillales</taxon>
        <taxon>Staphylococcaceae</taxon>
        <taxon>Staphylococcus</taxon>
    </lineage>
</organism>
<dbReference type="InterPro" id="IPR032877">
    <property type="entry name" value="Transposase_HTH"/>
</dbReference>
<gene>
    <name evidence="4" type="ORF">FOB69_05680</name>
</gene>
<reference evidence="4 5" key="1">
    <citation type="submission" date="2019-09" db="EMBL/GenBank/DDBJ databases">
        <title>FDA dAtabase for Regulatory Grade micrObial Sequences (FDA-ARGOS): Supporting development and validation of Infectious Disease Dx tests.</title>
        <authorList>
            <person name="Sciortino C."/>
            <person name="Tallon L."/>
            <person name="Sadzewicz L."/>
            <person name="Vavikolanu K."/>
            <person name="Mehta A."/>
            <person name="Aluvathingal J."/>
            <person name="Nadendla S."/>
            <person name="Nandy P."/>
            <person name="Geyer C."/>
            <person name="Yan Y."/>
            <person name="Sichtig H."/>
        </authorList>
    </citation>
    <scope>NUCLEOTIDE SEQUENCE [LARGE SCALE GENOMIC DNA]</scope>
    <source>
        <strain evidence="4 5">FDAARGOS_661</strain>
    </source>
</reference>
<evidence type="ECO:0000259" key="2">
    <source>
        <dbReference type="Pfam" id="PF13542"/>
    </source>
</evidence>
<evidence type="ECO:0000259" key="3">
    <source>
        <dbReference type="Pfam" id="PF14690"/>
    </source>
</evidence>
<dbReference type="Pfam" id="PF13542">
    <property type="entry name" value="HTH_Tnp_ISL3"/>
    <property type="match status" value="1"/>
</dbReference>
<evidence type="ECO:0000313" key="4">
    <source>
        <dbReference type="EMBL" id="QKQ28948.1"/>
    </source>
</evidence>